<dbReference type="SMART" id="SM00292">
    <property type="entry name" value="BRCT"/>
    <property type="match status" value="1"/>
</dbReference>
<feature type="domain" description="BRCT" evidence="7">
    <location>
        <begin position="79"/>
        <end position="167"/>
    </location>
</feature>
<reference evidence="8" key="1">
    <citation type="submission" date="2020-07" db="EMBL/GenBank/DDBJ databases">
        <authorList>
            <person name="Lin J."/>
        </authorList>
    </citation>
    <scope>NUCLEOTIDE SEQUENCE</scope>
</reference>
<dbReference type="PANTHER" id="PTHR11370">
    <property type="entry name" value="DNA-REPAIR PROTEIN XRCC1"/>
    <property type="match status" value="1"/>
</dbReference>
<protein>
    <recommendedName>
        <fullName evidence="7">BRCT domain-containing protein</fullName>
    </recommendedName>
</protein>
<name>A0A6V7NU62_ANACO</name>
<evidence type="ECO:0000256" key="4">
    <source>
        <dbReference type="ARBA" id="ARBA00023204"/>
    </source>
</evidence>
<feature type="region of interest" description="Disordered" evidence="6">
    <location>
        <begin position="333"/>
        <end position="356"/>
    </location>
</feature>
<feature type="compositionally biased region" description="Basic and acidic residues" evidence="6">
    <location>
        <begin position="338"/>
        <end position="350"/>
    </location>
</feature>
<dbReference type="InterPro" id="IPR001357">
    <property type="entry name" value="BRCT_dom"/>
</dbReference>
<dbReference type="InterPro" id="IPR036420">
    <property type="entry name" value="BRCT_dom_sf"/>
</dbReference>
<dbReference type="SUPFAM" id="SSF52113">
    <property type="entry name" value="BRCT domain"/>
    <property type="match status" value="1"/>
</dbReference>
<dbReference type="GO" id="GO:0006284">
    <property type="term" value="P:base-excision repair"/>
    <property type="evidence" value="ECO:0007669"/>
    <property type="project" value="InterPro"/>
</dbReference>
<dbReference type="EMBL" id="LR862142">
    <property type="protein sequence ID" value="CAD1822153.1"/>
    <property type="molecule type" value="Genomic_DNA"/>
</dbReference>
<dbReference type="PANTHER" id="PTHR11370:SF5">
    <property type="entry name" value="DNA REPAIR PROTEIN XRCC1"/>
    <property type="match status" value="1"/>
</dbReference>
<evidence type="ECO:0000256" key="5">
    <source>
        <dbReference type="ARBA" id="ARBA00023242"/>
    </source>
</evidence>
<evidence type="ECO:0000256" key="6">
    <source>
        <dbReference type="SAM" id="MobiDB-lite"/>
    </source>
</evidence>
<dbReference type="CDD" id="cd17725">
    <property type="entry name" value="BRCT_XRCC1_rpt1"/>
    <property type="match status" value="1"/>
</dbReference>
<keyword evidence="2" id="KW-0677">Repeat</keyword>
<keyword evidence="3" id="KW-0227">DNA damage</keyword>
<dbReference type="Pfam" id="PF00533">
    <property type="entry name" value="BRCT"/>
    <property type="match status" value="1"/>
</dbReference>
<evidence type="ECO:0000313" key="8">
    <source>
        <dbReference type="EMBL" id="CAD1822153.1"/>
    </source>
</evidence>
<dbReference type="GO" id="GO:0005634">
    <property type="term" value="C:nucleus"/>
    <property type="evidence" value="ECO:0007669"/>
    <property type="project" value="UniProtKB-SubCell"/>
</dbReference>
<dbReference type="GO" id="GO:0003684">
    <property type="term" value="F:damaged DNA binding"/>
    <property type="evidence" value="ECO:0007669"/>
    <property type="project" value="InterPro"/>
</dbReference>
<evidence type="ECO:0000256" key="3">
    <source>
        <dbReference type="ARBA" id="ARBA00022763"/>
    </source>
</evidence>
<dbReference type="Gene3D" id="3.40.50.10190">
    <property type="entry name" value="BRCT domain"/>
    <property type="match status" value="1"/>
</dbReference>
<dbReference type="GO" id="GO:0006303">
    <property type="term" value="P:double-strand break repair via nonhomologous end joining"/>
    <property type="evidence" value="ECO:0007669"/>
    <property type="project" value="InterPro"/>
</dbReference>
<feature type="region of interest" description="Disordered" evidence="6">
    <location>
        <begin position="181"/>
        <end position="203"/>
    </location>
</feature>
<dbReference type="GO" id="GO:0000012">
    <property type="term" value="P:single strand break repair"/>
    <property type="evidence" value="ECO:0007669"/>
    <property type="project" value="InterPro"/>
</dbReference>
<organism evidence="8">
    <name type="scientific">Ananas comosus var. bracteatus</name>
    <name type="common">red pineapple</name>
    <dbReference type="NCBI Taxonomy" id="296719"/>
    <lineage>
        <taxon>Eukaryota</taxon>
        <taxon>Viridiplantae</taxon>
        <taxon>Streptophyta</taxon>
        <taxon>Embryophyta</taxon>
        <taxon>Tracheophyta</taxon>
        <taxon>Spermatophyta</taxon>
        <taxon>Magnoliopsida</taxon>
        <taxon>Liliopsida</taxon>
        <taxon>Poales</taxon>
        <taxon>Bromeliaceae</taxon>
        <taxon>Bromelioideae</taxon>
        <taxon>Ananas</taxon>
    </lineage>
</organism>
<keyword evidence="5" id="KW-0539">Nucleus</keyword>
<accession>A0A6V7NU62</accession>
<dbReference type="InterPro" id="IPR045080">
    <property type="entry name" value="BRCT_XRCC1_rpt1"/>
</dbReference>
<evidence type="ECO:0000259" key="7">
    <source>
        <dbReference type="PROSITE" id="PS50172"/>
    </source>
</evidence>
<gene>
    <name evidence="8" type="ORF">CB5_LOCUS5364</name>
</gene>
<evidence type="ECO:0000256" key="2">
    <source>
        <dbReference type="ARBA" id="ARBA00022737"/>
    </source>
</evidence>
<dbReference type="PROSITE" id="PS50172">
    <property type="entry name" value="BRCT"/>
    <property type="match status" value="1"/>
</dbReference>
<keyword evidence="4" id="KW-0234">DNA repair</keyword>
<proteinExistence type="predicted"/>
<sequence>MRVTASVLASHKVDDDESRSLCLSLSERCLFECLNQAQILMMVVICRKREASFLDEFQRKCKQVGRKEEAGRFFWSISDFSKLLDGVVFALSGFVNPERSTLRSQALEMGAEYRPDWTSDCTLLICAFSNTPKFRQVESDNGTVVSKEWILECYKQRKLVEIEPYLMHAGKPWRKINELFETKRDQKSAPPKELQDKSERSHVKTINSAASEVRCSDKAKDYFSPSKIKKWALDDLNQTVSWLESQDEKPEQSELKAIAAEGIFTCLQDAIEALEQNHSIQQATEQWKFVPRVVQELAELESKRIKGLSAKKELTELATKCKEIYEIEFNHSNFSPKNTKEQKGDSNKEEYDSDETIEMTEEEIELACKNFLSVENDE</sequence>
<evidence type="ECO:0000256" key="1">
    <source>
        <dbReference type="ARBA" id="ARBA00004123"/>
    </source>
</evidence>
<feature type="compositionally biased region" description="Basic and acidic residues" evidence="6">
    <location>
        <begin position="193"/>
        <end position="202"/>
    </location>
</feature>
<dbReference type="FunFam" id="3.40.50.10190:FF:000008">
    <property type="entry name" value="X-ray repair cross complementing 1"/>
    <property type="match status" value="1"/>
</dbReference>
<comment type="subcellular location">
    <subcellularLocation>
        <location evidence="1">Nucleus</location>
    </subcellularLocation>
</comment>
<dbReference type="AlphaFoldDB" id="A0A6V7NU62"/>